<feature type="domain" description="RNA 2-O ribose methyltransferase substrate binding" evidence="4">
    <location>
        <begin position="34"/>
        <end position="107"/>
    </location>
</feature>
<dbReference type="Gene3D" id="3.40.1280.10">
    <property type="match status" value="1"/>
</dbReference>
<dbReference type="InterPro" id="IPR029028">
    <property type="entry name" value="Alpha/beta_knot_MTases"/>
</dbReference>
<reference evidence="5" key="1">
    <citation type="submission" date="2021-04" db="EMBL/GenBank/DDBJ databases">
        <title>Draft genome sequence of Xylanibacillus composti strain K13.</title>
        <authorList>
            <person name="Uke A."/>
            <person name="Chhe C."/>
            <person name="Baramee S."/>
            <person name="Kosugi A."/>
        </authorList>
    </citation>
    <scope>NUCLEOTIDE SEQUENCE</scope>
    <source>
        <strain evidence="5">K13</strain>
    </source>
</reference>
<keyword evidence="6" id="KW-1185">Reference proteome</keyword>
<dbReference type="InterPro" id="IPR029064">
    <property type="entry name" value="Ribosomal_eL30-like_sf"/>
</dbReference>
<dbReference type="AlphaFoldDB" id="A0A8J4H2T0"/>
<comment type="caution">
    <text evidence="5">The sequence shown here is derived from an EMBL/GenBank/DDBJ whole genome shotgun (WGS) entry which is preliminary data.</text>
</comment>
<name>A0A8J4H2T0_9BACL</name>
<dbReference type="InterPro" id="IPR013123">
    <property type="entry name" value="SpoU_subst-bd"/>
</dbReference>
<gene>
    <name evidence="5" type="ORF">XYCOK13_12210</name>
</gene>
<dbReference type="SMART" id="SM00967">
    <property type="entry name" value="SpoU_sub_bind"/>
    <property type="match status" value="1"/>
</dbReference>
<dbReference type="RefSeq" id="WP_213410989.1">
    <property type="nucleotide sequence ID" value="NZ_BOVK01000015.1"/>
</dbReference>
<dbReference type="GO" id="GO:0005737">
    <property type="term" value="C:cytoplasm"/>
    <property type="evidence" value="ECO:0007669"/>
    <property type="project" value="UniProtKB-ARBA"/>
</dbReference>
<evidence type="ECO:0000256" key="1">
    <source>
        <dbReference type="ARBA" id="ARBA00007228"/>
    </source>
</evidence>
<dbReference type="GO" id="GO:0032259">
    <property type="term" value="P:methylation"/>
    <property type="evidence" value="ECO:0007669"/>
    <property type="project" value="UniProtKB-KW"/>
</dbReference>
<dbReference type="InterPro" id="IPR029026">
    <property type="entry name" value="tRNA_m1G_MTases_N"/>
</dbReference>
<dbReference type="InterPro" id="IPR053888">
    <property type="entry name" value="MRM3-like_sub_bind"/>
</dbReference>
<accession>A0A8J4H2T0</accession>
<dbReference type="Proteomes" id="UP000677918">
    <property type="component" value="Unassembled WGS sequence"/>
</dbReference>
<protein>
    <submittedName>
        <fullName evidence="5">23S rRNA methyltransferase</fullName>
    </submittedName>
</protein>
<dbReference type="InterPro" id="IPR001537">
    <property type="entry name" value="SpoU_MeTrfase"/>
</dbReference>
<dbReference type="CDD" id="cd18095">
    <property type="entry name" value="SpoU-like_rRNA-MTase"/>
    <property type="match status" value="1"/>
</dbReference>
<dbReference type="PANTHER" id="PTHR43191">
    <property type="entry name" value="RRNA METHYLTRANSFERASE 3"/>
    <property type="match status" value="1"/>
</dbReference>
<evidence type="ECO:0000313" key="5">
    <source>
        <dbReference type="EMBL" id="GIQ68397.1"/>
    </source>
</evidence>
<evidence type="ECO:0000256" key="2">
    <source>
        <dbReference type="ARBA" id="ARBA00022603"/>
    </source>
</evidence>
<dbReference type="EMBL" id="BOVK01000015">
    <property type="protein sequence ID" value="GIQ68397.1"/>
    <property type="molecule type" value="Genomic_DNA"/>
</dbReference>
<evidence type="ECO:0000256" key="3">
    <source>
        <dbReference type="ARBA" id="ARBA00022679"/>
    </source>
</evidence>
<dbReference type="SUPFAM" id="SSF55315">
    <property type="entry name" value="L30e-like"/>
    <property type="match status" value="1"/>
</dbReference>
<dbReference type="InterPro" id="IPR051259">
    <property type="entry name" value="rRNA_Methyltransferase"/>
</dbReference>
<dbReference type="SUPFAM" id="SSF75217">
    <property type="entry name" value="alpha/beta knot"/>
    <property type="match status" value="1"/>
</dbReference>
<dbReference type="Gene3D" id="3.30.1330.30">
    <property type="match status" value="1"/>
</dbReference>
<evidence type="ECO:0000259" key="4">
    <source>
        <dbReference type="SMART" id="SM00967"/>
    </source>
</evidence>
<sequence>MRAHEEIVSVHNPRVKLWTQLLERKGRAKHGLFLAEGIHLVQEAMRGGAVFDCVLYSLERGWPQELDTDGLADDVALVGVSEAVLAKVTDAMTPQPVVAILNKPRMDQNELLLHGRALAVAVDGVQDPGNLGTIIRSADAAGARAVILGKGTVDPFSPKTVRSTMGSLFHLPVVEADLLDLLPKAREAGVQVIGTDMRAAESCYELDLKADTWFVLGNEGSGMSAAVAALCSAQTYIPMEGQAESLNVAMAATVLLYESLRQRKYQ</sequence>
<evidence type="ECO:0000313" key="6">
    <source>
        <dbReference type="Proteomes" id="UP000677918"/>
    </source>
</evidence>
<dbReference type="Pfam" id="PF00588">
    <property type="entry name" value="SpoU_methylase"/>
    <property type="match status" value="1"/>
</dbReference>
<dbReference type="GO" id="GO:0008173">
    <property type="term" value="F:RNA methyltransferase activity"/>
    <property type="evidence" value="ECO:0007669"/>
    <property type="project" value="InterPro"/>
</dbReference>
<proteinExistence type="inferred from homology"/>
<dbReference type="Pfam" id="PF22435">
    <property type="entry name" value="MRM3-like_sub_bind"/>
    <property type="match status" value="1"/>
</dbReference>
<dbReference type="GO" id="GO:0006396">
    <property type="term" value="P:RNA processing"/>
    <property type="evidence" value="ECO:0007669"/>
    <property type="project" value="InterPro"/>
</dbReference>
<organism evidence="5 6">
    <name type="scientific">Xylanibacillus composti</name>
    <dbReference type="NCBI Taxonomy" id="1572762"/>
    <lineage>
        <taxon>Bacteria</taxon>
        <taxon>Bacillati</taxon>
        <taxon>Bacillota</taxon>
        <taxon>Bacilli</taxon>
        <taxon>Bacillales</taxon>
        <taxon>Paenibacillaceae</taxon>
        <taxon>Xylanibacillus</taxon>
    </lineage>
</organism>
<dbReference type="GO" id="GO:0003723">
    <property type="term" value="F:RNA binding"/>
    <property type="evidence" value="ECO:0007669"/>
    <property type="project" value="InterPro"/>
</dbReference>
<keyword evidence="2 5" id="KW-0489">Methyltransferase</keyword>
<keyword evidence="3" id="KW-0808">Transferase</keyword>
<dbReference type="PANTHER" id="PTHR43191:SF2">
    <property type="entry name" value="RRNA METHYLTRANSFERASE 3, MITOCHONDRIAL"/>
    <property type="match status" value="1"/>
</dbReference>
<comment type="similarity">
    <text evidence="1">Belongs to the class IV-like SAM-binding methyltransferase superfamily. RNA methyltransferase TrmH family.</text>
</comment>